<proteinExistence type="predicted"/>
<accession>A0A645IGZ8</accession>
<evidence type="ECO:0000313" key="1">
    <source>
        <dbReference type="EMBL" id="MPN46633.1"/>
    </source>
</evidence>
<dbReference type="EMBL" id="VSSQ01107472">
    <property type="protein sequence ID" value="MPN46633.1"/>
    <property type="molecule type" value="Genomic_DNA"/>
</dbReference>
<protein>
    <submittedName>
        <fullName evidence="1">Uncharacterized protein</fullName>
    </submittedName>
</protein>
<reference evidence="1" key="1">
    <citation type="submission" date="2019-08" db="EMBL/GenBank/DDBJ databases">
        <authorList>
            <person name="Kucharzyk K."/>
            <person name="Murdoch R.W."/>
            <person name="Higgins S."/>
            <person name="Loffler F."/>
        </authorList>
    </citation>
    <scope>NUCLEOTIDE SEQUENCE</scope>
</reference>
<sequence length="101" mass="10743">MGRTLSHQVGQKIDRVVADPLDFPLFSLIVAGFQDVLLPPFQAGCRAEHAAHQMESAVCVPEGMDRVVFSDGKAVAGDEHRPRGPDGYAAASVFHRAGSDG</sequence>
<gene>
    <name evidence="1" type="ORF">SDC9_194224</name>
</gene>
<organism evidence="1">
    <name type="scientific">bioreactor metagenome</name>
    <dbReference type="NCBI Taxonomy" id="1076179"/>
    <lineage>
        <taxon>unclassified sequences</taxon>
        <taxon>metagenomes</taxon>
        <taxon>ecological metagenomes</taxon>
    </lineage>
</organism>
<dbReference type="AlphaFoldDB" id="A0A645IGZ8"/>
<name>A0A645IGZ8_9ZZZZ</name>
<comment type="caution">
    <text evidence="1">The sequence shown here is derived from an EMBL/GenBank/DDBJ whole genome shotgun (WGS) entry which is preliminary data.</text>
</comment>